<sequence length="106" mass="10837">MKLFLAASAAITLFALPAMAQSTTVEFASSDGTTALVVFYENGTASMDGGDPIPYTMDEESKTICGQTPEGDICATFDELGEDVGFSTGFTNTAGQSGTATITAAD</sequence>
<accession>A0A160U0K0</accession>
<gene>
    <name evidence="1" type="ORF">MGWOODY_Hyp2492</name>
</gene>
<name>A0A160U0K0_9ZZZZ</name>
<reference evidence="1" key="1">
    <citation type="submission" date="2015-10" db="EMBL/GenBank/DDBJ databases">
        <authorList>
            <person name="Gilbert D.G."/>
        </authorList>
    </citation>
    <scope>NUCLEOTIDE SEQUENCE</scope>
</reference>
<dbReference type="EMBL" id="CZQD01000028">
    <property type="protein sequence ID" value="CUS56597.1"/>
    <property type="molecule type" value="Genomic_DNA"/>
</dbReference>
<protein>
    <submittedName>
        <fullName evidence="1">Uncharacterized protein</fullName>
    </submittedName>
</protein>
<evidence type="ECO:0000313" key="1">
    <source>
        <dbReference type="EMBL" id="CUS56597.1"/>
    </source>
</evidence>
<organism evidence="1">
    <name type="scientific">hydrothermal vent metagenome</name>
    <dbReference type="NCBI Taxonomy" id="652676"/>
    <lineage>
        <taxon>unclassified sequences</taxon>
        <taxon>metagenomes</taxon>
        <taxon>ecological metagenomes</taxon>
    </lineage>
</organism>
<dbReference type="AlphaFoldDB" id="A0A160U0K0"/>
<proteinExistence type="predicted"/>